<dbReference type="InterPro" id="IPR036397">
    <property type="entry name" value="RNaseH_sf"/>
</dbReference>
<accession>A0A2M9BD97</accession>
<dbReference type="EMBL" id="PGEZ01000001">
    <property type="protein sequence ID" value="PJJ55915.1"/>
    <property type="molecule type" value="Genomic_DNA"/>
</dbReference>
<dbReference type="InterPro" id="IPR051086">
    <property type="entry name" value="RNase_D-like"/>
</dbReference>
<dbReference type="Proteomes" id="UP000230842">
    <property type="component" value="Unassembled WGS sequence"/>
</dbReference>
<dbReference type="Pfam" id="PF18305">
    <property type="entry name" value="DNA_pol_A_exoN"/>
    <property type="match status" value="1"/>
</dbReference>
<protein>
    <submittedName>
        <fullName evidence="2">Ribonuclease D</fullName>
    </submittedName>
</protein>
<keyword evidence="3" id="KW-1185">Reference proteome</keyword>
<dbReference type="InterPro" id="IPR010997">
    <property type="entry name" value="HRDC-like_sf"/>
</dbReference>
<dbReference type="SMART" id="SM00341">
    <property type="entry name" value="HRDC"/>
    <property type="match status" value="1"/>
</dbReference>
<dbReference type="InterPro" id="IPR012337">
    <property type="entry name" value="RNaseH-like_sf"/>
</dbReference>
<dbReference type="GO" id="GO:0008408">
    <property type="term" value="F:3'-5' exonuclease activity"/>
    <property type="evidence" value="ECO:0007669"/>
    <property type="project" value="InterPro"/>
</dbReference>
<dbReference type="InterPro" id="IPR002121">
    <property type="entry name" value="HRDC_dom"/>
</dbReference>
<feature type="domain" description="HRDC" evidence="1">
    <location>
        <begin position="226"/>
        <end position="306"/>
    </location>
</feature>
<dbReference type="InterPro" id="IPR044876">
    <property type="entry name" value="HRDC_dom_sf"/>
</dbReference>
<dbReference type="GO" id="GO:0000166">
    <property type="term" value="F:nucleotide binding"/>
    <property type="evidence" value="ECO:0007669"/>
    <property type="project" value="InterPro"/>
</dbReference>
<organism evidence="2 3">
    <name type="scientific">Mumia flava</name>
    <dbReference type="NCBI Taxonomy" id="1348852"/>
    <lineage>
        <taxon>Bacteria</taxon>
        <taxon>Bacillati</taxon>
        <taxon>Actinomycetota</taxon>
        <taxon>Actinomycetes</taxon>
        <taxon>Propionibacteriales</taxon>
        <taxon>Nocardioidaceae</taxon>
        <taxon>Mumia</taxon>
    </lineage>
</organism>
<comment type="caution">
    <text evidence="2">The sequence shown here is derived from an EMBL/GenBank/DDBJ whole genome shotgun (WGS) entry which is preliminary data.</text>
</comment>
<dbReference type="Gene3D" id="3.30.420.10">
    <property type="entry name" value="Ribonuclease H-like superfamily/Ribonuclease H"/>
    <property type="match status" value="1"/>
</dbReference>
<sequence length="407" mass="44235">MTQTPADGDGLAPLVLADPLPAVVDTPEALAGVVAAVAAGSGPIALDAERASGYRYSQRAYLIQLRREGAGTALVDPVAFADLTDLDTAIGESEWILHAATQDLPSLAEVGLRPRALFDTELAGRLLNLPKVGLAALVQEVLGASLAKEHSAADWSRRPLPEPWLLYAALDVEPLVEIRDELERRLDDAGKLEWAREEFEALLSFTGPPRRAHPWRRTSGIHKVRGGRRLAYVRELWEQRDAIARERDITPGRVLPDSTIVEIAKATPTTRQALRDLPAMRGRGARRHLDAWTEAVVRAGELGDADLPSTAPDVDTLPPARAWSERNPEAAARLTAYRATLTRLAEEHDLPLENLLTPELVRRLAWDDPVPAEPDAIAEHLLARGARRWQVGLTAPGLAAARSGLDA</sequence>
<gene>
    <name evidence="2" type="ORF">CLV56_0118</name>
</gene>
<dbReference type="RefSeq" id="WP_100414223.1">
    <property type="nucleotide sequence ID" value="NZ_PGEZ01000001.1"/>
</dbReference>
<name>A0A2M9BD97_9ACTN</name>
<dbReference type="AlphaFoldDB" id="A0A2M9BD97"/>
<dbReference type="PANTHER" id="PTHR47649:SF1">
    <property type="entry name" value="RIBONUCLEASE D"/>
    <property type="match status" value="1"/>
</dbReference>
<evidence type="ECO:0000313" key="3">
    <source>
        <dbReference type="Proteomes" id="UP000230842"/>
    </source>
</evidence>
<evidence type="ECO:0000313" key="2">
    <source>
        <dbReference type="EMBL" id="PJJ55915.1"/>
    </source>
</evidence>
<proteinExistence type="predicted"/>
<evidence type="ECO:0000259" key="1">
    <source>
        <dbReference type="PROSITE" id="PS50967"/>
    </source>
</evidence>
<dbReference type="GO" id="GO:0006139">
    <property type="term" value="P:nucleobase-containing compound metabolic process"/>
    <property type="evidence" value="ECO:0007669"/>
    <property type="project" value="InterPro"/>
</dbReference>
<dbReference type="PANTHER" id="PTHR47649">
    <property type="entry name" value="RIBONUCLEASE D"/>
    <property type="match status" value="1"/>
</dbReference>
<dbReference type="GO" id="GO:0003676">
    <property type="term" value="F:nucleic acid binding"/>
    <property type="evidence" value="ECO:0007669"/>
    <property type="project" value="InterPro"/>
</dbReference>
<dbReference type="InterPro" id="IPR002562">
    <property type="entry name" value="3'-5'_exonuclease_dom"/>
</dbReference>
<dbReference type="PROSITE" id="PS50967">
    <property type="entry name" value="HRDC"/>
    <property type="match status" value="1"/>
</dbReference>
<dbReference type="SUPFAM" id="SSF47819">
    <property type="entry name" value="HRDC-like"/>
    <property type="match status" value="1"/>
</dbReference>
<dbReference type="Pfam" id="PF00570">
    <property type="entry name" value="HRDC"/>
    <property type="match status" value="1"/>
</dbReference>
<dbReference type="Pfam" id="PF01612">
    <property type="entry name" value="DNA_pol_A_exo1"/>
    <property type="match status" value="1"/>
</dbReference>
<dbReference type="CDD" id="cd06142">
    <property type="entry name" value="RNaseD_exo"/>
    <property type="match status" value="1"/>
</dbReference>
<dbReference type="SMART" id="SM00474">
    <property type="entry name" value="35EXOc"/>
    <property type="match status" value="1"/>
</dbReference>
<dbReference type="SUPFAM" id="SSF53098">
    <property type="entry name" value="Ribonuclease H-like"/>
    <property type="match status" value="1"/>
</dbReference>
<dbReference type="Gene3D" id="1.10.150.80">
    <property type="entry name" value="HRDC domain"/>
    <property type="match status" value="2"/>
</dbReference>
<reference evidence="2 3" key="1">
    <citation type="submission" date="2017-11" db="EMBL/GenBank/DDBJ databases">
        <title>Genomic Encyclopedia of Archaeal and Bacterial Type Strains, Phase II (KMG-II): From Individual Species to Whole Genera.</title>
        <authorList>
            <person name="Goeker M."/>
        </authorList>
    </citation>
    <scope>NUCLEOTIDE SEQUENCE [LARGE SCALE GENOMIC DNA]</scope>
    <source>
        <strain evidence="2 3">DSM 27763</strain>
    </source>
</reference>
<dbReference type="InterPro" id="IPR041605">
    <property type="entry name" value="Exo_C"/>
</dbReference>
<dbReference type="OrthoDB" id="144122at2"/>